<keyword evidence="3" id="KW-0677">Repeat</keyword>
<dbReference type="FunFam" id="3.30.160.60:FF:001290">
    <property type="entry name" value="Zinc finger 45-like"/>
    <property type="match status" value="1"/>
</dbReference>
<keyword evidence="6" id="KW-0539">Nucleus</keyword>
<dbReference type="InterPro" id="IPR013087">
    <property type="entry name" value="Znf_C2H2_type"/>
</dbReference>
<evidence type="ECO:0000256" key="4">
    <source>
        <dbReference type="ARBA" id="ARBA00022771"/>
    </source>
</evidence>
<organism evidence="10">
    <name type="scientific">Hirondellea gigas</name>
    <dbReference type="NCBI Taxonomy" id="1518452"/>
    <lineage>
        <taxon>Eukaryota</taxon>
        <taxon>Metazoa</taxon>
        <taxon>Ecdysozoa</taxon>
        <taxon>Arthropoda</taxon>
        <taxon>Crustacea</taxon>
        <taxon>Multicrustacea</taxon>
        <taxon>Malacostraca</taxon>
        <taxon>Eumalacostraca</taxon>
        <taxon>Peracarida</taxon>
        <taxon>Amphipoda</taxon>
        <taxon>Amphilochidea</taxon>
        <taxon>Lysianassida</taxon>
        <taxon>Lysianassidira</taxon>
        <taxon>Lysianassoidea</taxon>
        <taxon>Lysianassidae</taxon>
        <taxon>Hirondellea</taxon>
    </lineage>
</organism>
<evidence type="ECO:0000256" key="2">
    <source>
        <dbReference type="ARBA" id="ARBA00022723"/>
    </source>
</evidence>
<feature type="domain" description="C2H2-type" evidence="9">
    <location>
        <begin position="429"/>
        <end position="457"/>
    </location>
</feature>
<name>A0A6A7FUX2_9CRUS</name>
<feature type="domain" description="C2H2-type" evidence="9">
    <location>
        <begin position="499"/>
        <end position="526"/>
    </location>
</feature>
<dbReference type="SUPFAM" id="SSF57667">
    <property type="entry name" value="beta-beta-alpha zinc fingers"/>
    <property type="match status" value="5"/>
</dbReference>
<feature type="domain" description="C2H2-type" evidence="9">
    <location>
        <begin position="583"/>
        <end position="610"/>
    </location>
</feature>
<evidence type="ECO:0000256" key="3">
    <source>
        <dbReference type="ARBA" id="ARBA00022737"/>
    </source>
</evidence>
<dbReference type="PANTHER" id="PTHR23226:SF416">
    <property type="entry name" value="FI01424P"/>
    <property type="match status" value="1"/>
</dbReference>
<dbReference type="Gene3D" id="3.30.160.60">
    <property type="entry name" value="Classic Zinc Finger"/>
    <property type="match status" value="8"/>
</dbReference>
<proteinExistence type="evidence at transcript level"/>
<dbReference type="Pfam" id="PF00096">
    <property type="entry name" value="zf-C2H2"/>
    <property type="match status" value="5"/>
</dbReference>
<dbReference type="FunFam" id="3.30.160.60:FF:000145">
    <property type="entry name" value="Zinc finger protein 574"/>
    <property type="match status" value="1"/>
</dbReference>
<dbReference type="GO" id="GO:0000978">
    <property type="term" value="F:RNA polymerase II cis-regulatory region sequence-specific DNA binding"/>
    <property type="evidence" value="ECO:0007669"/>
    <property type="project" value="TreeGrafter"/>
</dbReference>
<feature type="domain" description="C2H2-type" evidence="9">
    <location>
        <begin position="611"/>
        <end position="638"/>
    </location>
</feature>
<keyword evidence="4 7" id="KW-0863">Zinc-finger</keyword>
<feature type="compositionally biased region" description="Low complexity" evidence="8">
    <location>
        <begin position="280"/>
        <end position="313"/>
    </location>
</feature>
<reference evidence="10" key="1">
    <citation type="submission" date="2017-11" db="EMBL/GenBank/DDBJ databases">
        <title>The sensing device of the deep-sea amphipod.</title>
        <authorList>
            <person name="Kobayashi H."/>
            <person name="Nagahama T."/>
            <person name="Arai W."/>
            <person name="Sasagawa Y."/>
            <person name="Umeda M."/>
            <person name="Hayashi T."/>
            <person name="Nikaido I."/>
            <person name="Watanabe H."/>
            <person name="Oguri K."/>
            <person name="Kitazato H."/>
            <person name="Fujioka K."/>
            <person name="Kido Y."/>
            <person name="Takami H."/>
        </authorList>
    </citation>
    <scope>NUCLEOTIDE SEQUENCE</scope>
    <source>
        <tissue evidence="10">Whole body</tissue>
    </source>
</reference>
<keyword evidence="2" id="KW-0479">Metal-binding</keyword>
<evidence type="ECO:0000256" key="6">
    <source>
        <dbReference type="ARBA" id="ARBA00023242"/>
    </source>
</evidence>
<dbReference type="InterPro" id="IPR036236">
    <property type="entry name" value="Znf_C2H2_sf"/>
</dbReference>
<evidence type="ECO:0000313" key="10">
    <source>
        <dbReference type="EMBL" id="LAC21769.1"/>
    </source>
</evidence>
<accession>A0A6A7FUX2</accession>
<evidence type="ECO:0000259" key="9">
    <source>
        <dbReference type="PROSITE" id="PS50157"/>
    </source>
</evidence>
<dbReference type="PROSITE" id="PS50157">
    <property type="entry name" value="ZINC_FINGER_C2H2_2"/>
    <property type="match status" value="9"/>
</dbReference>
<feature type="domain" description="C2H2-type" evidence="9">
    <location>
        <begin position="353"/>
        <end position="379"/>
    </location>
</feature>
<protein>
    <submittedName>
        <fullName evidence="10">Zinc finger protein 287-like isoform X1</fullName>
    </submittedName>
</protein>
<dbReference type="AlphaFoldDB" id="A0A6A7FUX2"/>
<dbReference type="FunFam" id="3.30.160.60:FF:002343">
    <property type="entry name" value="Zinc finger protein 33A"/>
    <property type="match status" value="1"/>
</dbReference>
<dbReference type="PROSITE" id="PS00028">
    <property type="entry name" value="ZINC_FINGER_C2H2_1"/>
    <property type="match status" value="8"/>
</dbReference>
<dbReference type="SMART" id="SM00355">
    <property type="entry name" value="ZnF_C2H2"/>
    <property type="match status" value="10"/>
</dbReference>
<comment type="subcellular location">
    <subcellularLocation>
        <location evidence="1">Nucleus</location>
    </subcellularLocation>
</comment>
<evidence type="ECO:0000256" key="5">
    <source>
        <dbReference type="ARBA" id="ARBA00022833"/>
    </source>
</evidence>
<sequence length="897" mass="99203">MKVYSCNHEVSHRVAGTVLKKKRGRPRKSQMSIVKSRLATAAGNHDDAVDINSSRPRRRTVMPSRFRDSVAGDALETLVMGRASSPSIAGAQQYIVPEVLPSVALGDPLNVDGLAGEPSIVVVGDGSELPQDLPISLNIEILEQDGNFILRGIEHLGDIKQIEAVKNAQQQRLQQGFILNQHGVSVVQEDSALPSQTYLIDSSDPHVQKIDLNDIKLNHFEDAASITILETDNLPKSYLNEQNITDSSFHDQQTIDLISSSNVKNQQQIHRQQILPQQQENQHLPEQHQQQQQDVKVAQVSATESSSSRVATTARRKRGPRKKARFKCQICGNSFLRKGRYSHHMFLHGSVVVQCVQCKERFGDQEQLAQHQQQTQHQGIGIVELFNGGTDAPVSAELRCNVCPNRTFISSDGLEKHMSTLHEGADKPICCDYCNKRFVYQHSLRLHVQQCHQNTQEVLGNKGAQIEREYPCEVCGKVFNHPSSLTYHVDTSHNKNRFFVCAICEASFKHKQLLQRHYSVHSNDRPYVCNICKKSFKTRCNLANHSVVHSQKKKYTCELCGKQFNHLTSITLHVRSHTGEKPFSCPVCNKKFAQSGNLQEHVRIHTGEKPFACGVCEKRFTTSSQVRFHARIHTKKPNGIITKDRKTSKVKINNVIPITSNENVITTGNVGAADATGFFTSICSQCYVPLPDNDSIRNHRCSVNNVVNVQQHQLESQNQQQLLSTDTHTWLVSGPANDGSSNHNDNNNSNTLNTVSLHEGLEAVNATFVTTTNADGGGGTGISVDAGDGTENIIYILAENKHEVTVEGHAYNALQQGSVQLLDATSLAQDDNSQQQQITLHSVEQSWSTTANLELYDSGAASNTLCDVDPASAAAALLPSLVGTDAQQVTVHKQHLL</sequence>
<keyword evidence="5" id="KW-0862">Zinc</keyword>
<evidence type="ECO:0000256" key="8">
    <source>
        <dbReference type="SAM" id="MobiDB-lite"/>
    </source>
</evidence>
<feature type="domain" description="C2H2-type" evidence="9">
    <location>
        <begin position="527"/>
        <end position="554"/>
    </location>
</feature>
<feature type="region of interest" description="Disordered" evidence="8">
    <location>
        <begin position="280"/>
        <end position="319"/>
    </location>
</feature>
<dbReference type="EMBL" id="IACT01002494">
    <property type="protein sequence ID" value="LAC21769.1"/>
    <property type="molecule type" value="mRNA"/>
</dbReference>
<dbReference type="GO" id="GO:0000981">
    <property type="term" value="F:DNA-binding transcription factor activity, RNA polymerase II-specific"/>
    <property type="evidence" value="ECO:0007669"/>
    <property type="project" value="TreeGrafter"/>
</dbReference>
<feature type="domain" description="C2H2-type" evidence="9">
    <location>
        <begin position="555"/>
        <end position="582"/>
    </location>
</feature>
<feature type="domain" description="C2H2-type" evidence="9">
    <location>
        <begin position="470"/>
        <end position="498"/>
    </location>
</feature>
<dbReference type="GO" id="GO:0008270">
    <property type="term" value="F:zinc ion binding"/>
    <property type="evidence" value="ECO:0007669"/>
    <property type="project" value="UniProtKB-KW"/>
</dbReference>
<dbReference type="PANTHER" id="PTHR23226">
    <property type="entry name" value="ZINC FINGER AND SCAN DOMAIN-CONTAINING"/>
    <property type="match status" value="1"/>
</dbReference>
<evidence type="ECO:0000256" key="1">
    <source>
        <dbReference type="ARBA" id="ARBA00004123"/>
    </source>
</evidence>
<evidence type="ECO:0000256" key="7">
    <source>
        <dbReference type="PROSITE-ProRule" id="PRU00042"/>
    </source>
</evidence>
<dbReference type="GO" id="GO:0005634">
    <property type="term" value="C:nucleus"/>
    <property type="evidence" value="ECO:0007669"/>
    <property type="project" value="UniProtKB-SubCell"/>
</dbReference>
<feature type="domain" description="C2H2-type" evidence="9">
    <location>
        <begin position="326"/>
        <end position="348"/>
    </location>
</feature>